<evidence type="ECO:0000313" key="2">
    <source>
        <dbReference type="Proteomes" id="UP000054928"/>
    </source>
</evidence>
<dbReference type="Proteomes" id="UP000054928">
    <property type="component" value="Unassembled WGS sequence"/>
</dbReference>
<name>A0A0P1AML4_PLAHL</name>
<dbReference type="GeneID" id="59052624"/>
<protein>
    <submittedName>
        <fullName evidence="1">Uncharacterized protein</fullName>
    </submittedName>
</protein>
<organism evidence="1 2">
    <name type="scientific">Plasmopara halstedii</name>
    <name type="common">Downy mildew of sunflower</name>
    <dbReference type="NCBI Taxonomy" id="4781"/>
    <lineage>
        <taxon>Eukaryota</taxon>
        <taxon>Sar</taxon>
        <taxon>Stramenopiles</taxon>
        <taxon>Oomycota</taxon>
        <taxon>Peronosporomycetes</taxon>
        <taxon>Peronosporales</taxon>
        <taxon>Peronosporaceae</taxon>
        <taxon>Plasmopara</taxon>
    </lineage>
</organism>
<proteinExistence type="predicted"/>
<accession>A0A0P1AML4</accession>
<keyword evidence="2" id="KW-1185">Reference proteome</keyword>
<dbReference type="AlphaFoldDB" id="A0A0P1AML4"/>
<sequence length="98" mass="11351">MPSRWKSHFKWIMRIHIVMLNSMSSNDLFSDLVNQVTVILQTKTQPANKLIRNRSLLFHASTFRAKDSLNCSHQILSVLSVLVWRPFSRQAVGCEEPI</sequence>
<reference evidence="2" key="1">
    <citation type="submission" date="2014-09" db="EMBL/GenBank/DDBJ databases">
        <authorList>
            <person name="Sharma Rahul"/>
            <person name="Thines Marco"/>
        </authorList>
    </citation>
    <scope>NUCLEOTIDE SEQUENCE [LARGE SCALE GENOMIC DNA]</scope>
</reference>
<evidence type="ECO:0000313" key="1">
    <source>
        <dbReference type="EMBL" id="CEG42302.1"/>
    </source>
</evidence>
<dbReference type="RefSeq" id="XP_036263214.1">
    <property type="nucleotide sequence ID" value="XM_036407520.1"/>
</dbReference>
<dbReference type="EMBL" id="CCYD01000610">
    <property type="protein sequence ID" value="CEG42302.1"/>
    <property type="molecule type" value="Genomic_DNA"/>
</dbReference>